<reference evidence="5" key="1">
    <citation type="journal article" date="2019" name="Int. J. Syst. Evol. Microbiol.">
        <title>The Global Catalogue of Microorganisms (GCM) 10K type strain sequencing project: providing services to taxonomists for standard genome sequencing and annotation.</title>
        <authorList>
            <consortium name="The Broad Institute Genomics Platform"/>
            <consortium name="The Broad Institute Genome Sequencing Center for Infectious Disease"/>
            <person name="Wu L."/>
            <person name="Ma J."/>
        </authorList>
    </citation>
    <scope>NUCLEOTIDE SEQUENCE [LARGE SCALE GENOMIC DNA]</scope>
    <source>
        <strain evidence="5">CCUG 52468</strain>
    </source>
</reference>
<feature type="domain" description="Organic solvent tolerance-like N-terminal" evidence="3">
    <location>
        <begin position="42"/>
        <end position="176"/>
    </location>
</feature>
<feature type="compositionally biased region" description="Polar residues" evidence="2">
    <location>
        <begin position="758"/>
        <end position="794"/>
    </location>
</feature>
<dbReference type="Proteomes" id="UP001597205">
    <property type="component" value="Unassembled WGS sequence"/>
</dbReference>
<dbReference type="EMBL" id="JBHTKY010000008">
    <property type="protein sequence ID" value="MFD1165510.1"/>
    <property type="molecule type" value="Genomic_DNA"/>
</dbReference>
<accession>A0ABW3RJT6</accession>
<keyword evidence="1" id="KW-0175">Coiled coil</keyword>
<dbReference type="Pfam" id="PF13100">
    <property type="entry name" value="OstA_2"/>
    <property type="match status" value="1"/>
</dbReference>
<protein>
    <submittedName>
        <fullName evidence="4">OstA-like protein</fullName>
    </submittedName>
</protein>
<evidence type="ECO:0000313" key="5">
    <source>
        <dbReference type="Proteomes" id="UP001597205"/>
    </source>
</evidence>
<proteinExistence type="predicted"/>
<feature type="compositionally biased region" description="Low complexity" evidence="2">
    <location>
        <begin position="744"/>
        <end position="757"/>
    </location>
</feature>
<sequence>MICLSTYGQDEFTPVESADNAPMRLVSSSSSRFIDQKILRSYNAVYEHKGSTLAADSGDLYKDEAGNEFFEAHGHIVITQPSGTVIQGTHLHYNASTQHAILTKNVKMVDNQSTLTTNYLTYNLRSQQGTYTGGGRIIGQGDTITSQKAYYFENTKDAYFNNKVVVRNVNTIIYTDTMQYNTMYRDAFFFGPTTINGRGGEKLYTEKGTYNTEFGVAKFNKNNLYTEGSRFLKGDSLFYDRNKGIGEAFRNVIFVDTLDKFYASGEYGKYLEADQSILMTEKPLIKYVVQTDSTDNSQDSVQVDTVNREQLSRRELRRIEKAEEKERKEAEKIEKEKLKEQQLAGIKPADADSLVAPPPIQKTTKVDTAYMTADTLYSKVIFVRDYRPLDLKLDRDGGQLVDTTEVDYGDTEEVELFGTDDSTAVADSTASQLKKLESASKESPVIKTAPKTPAKKKAPAPIKPKAVETATIQETTKADSVLRKNAVMPTGREQDSLISNALKVAQSTDTLLKDSTEIYADTARTRIVKAYYNVRVFKSDLQAVADSVYYGMVDSMFRFMGSPMIWSDGSQINADTIFMQIKNNKMDNALLKNNAFMVNAVLDTVKFNQLKGRKITAFFANNNIDRLYVDGNAENLVFSTNEKTNKITEMFHDRASRIKIRMDGKKINDYVSIRKVDQKVYPFRLVTQEIEVLPGFLWKPEDRPKSVEDMLNRKRTKGTTVPDQKNPENGSSTQITDDEDFQETTESTSETNKETNTAPKTNVKTDSSKVANPNNTIKSNPDSTIKTKPDNTYQIKADSTIKVNPDSVRKRVN</sequence>
<evidence type="ECO:0000256" key="1">
    <source>
        <dbReference type="SAM" id="Coils"/>
    </source>
</evidence>
<dbReference type="InterPro" id="IPR005653">
    <property type="entry name" value="OstA-like_N"/>
</dbReference>
<organism evidence="4 5">
    <name type="scientific">Sphingobacterium daejeonense</name>
    <dbReference type="NCBI Taxonomy" id="371142"/>
    <lineage>
        <taxon>Bacteria</taxon>
        <taxon>Pseudomonadati</taxon>
        <taxon>Bacteroidota</taxon>
        <taxon>Sphingobacteriia</taxon>
        <taxon>Sphingobacteriales</taxon>
        <taxon>Sphingobacteriaceae</taxon>
        <taxon>Sphingobacterium</taxon>
    </lineage>
</organism>
<comment type="caution">
    <text evidence="4">The sequence shown here is derived from an EMBL/GenBank/DDBJ whole genome shotgun (WGS) entry which is preliminary data.</text>
</comment>
<gene>
    <name evidence="4" type="ORF">ACFQ2C_07825</name>
</gene>
<dbReference type="RefSeq" id="WP_380895594.1">
    <property type="nucleotide sequence ID" value="NZ_JBHTKY010000008.1"/>
</dbReference>
<feature type="region of interest" description="Disordered" evidence="2">
    <location>
        <begin position="436"/>
        <end position="465"/>
    </location>
</feature>
<keyword evidence="5" id="KW-1185">Reference proteome</keyword>
<evidence type="ECO:0000256" key="2">
    <source>
        <dbReference type="SAM" id="MobiDB-lite"/>
    </source>
</evidence>
<name>A0ABW3RJT6_9SPHI</name>
<feature type="region of interest" description="Disordered" evidence="2">
    <location>
        <begin position="715"/>
        <end position="813"/>
    </location>
</feature>
<feature type="compositionally biased region" description="Polar residues" evidence="2">
    <location>
        <begin position="718"/>
        <end position="732"/>
    </location>
</feature>
<dbReference type="Gene3D" id="2.60.450.10">
    <property type="entry name" value="Lipopolysaccharide (LPS) transport protein A like domain"/>
    <property type="match status" value="2"/>
</dbReference>
<feature type="coiled-coil region" evidence="1">
    <location>
        <begin position="313"/>
        <end position="343"/>
    </location>
</feature>
<evidence type="ECO:0000313" key="4">
    <source>
        <dbReference type="EMBL" id="MFD1165510.1"/>
    </source>
</evidence>
<evidence type="ECO:0000259" key="3">
    <source>
        <dbReference type="Pfam" id="PF13100"/>
    </source>
</evidence>